<dbReference type="AlphaFoldDB" id="A0A9W8JQU0"/>
<sequence>MDLPLPPVLAVIFDLIKSIQTPLLKSRRNRLRNILRDLVHVDDNFHRELCGHLGRRARLSPELEVYTSKFVQFCRGAPVKLPRGPHEAAADGQVEHVNNQDESETDSVLEDKDKANTVSCPMIVKMETDSSRPHSAETGMKQEDHEAPPVSSFAECVVKKEEDDPIPLSLFHSSNSTVKQEPQDAEDLIPVDSSQRVPTLIRAFGKKRGR</sequence>
<dbReference type="Proteomes" id="UP001148786">
    <property type="component" value="Unassembled WGS sequence"/>
</dbReference>
<organism evidence="2 3">
    <name type="scientific">Agrocybe chaxingu</name>
    <dbReference type="NCBI Taxonomy" id="84603"/>
    <lineage>
        <taxon>Eukaryota</taxon>
        <taxon>Fungi</taxon>
        <taxon>Dikarya</taxon>
        <taxon>Basidiomycota</taxon>
        <taxon>Agaricomycotina</taxon>
        <taxon>Agaricomycetes</taxon>
        <taxon>Agaricomycetidae</taxon>
        <taxon>Agaricales</taxon>
        <taxon>Agaricineae</taxon>
        <taxon>Strophariaceae</taxon>
        <taxon>Agrocybe</taxon>
    </lineage>
</organism>
<protein>
    <submittedName>
        <fullName evidence="2">Uncharacterized protein</fullName>
    </submittedName>
</protein>
<feature type="region of interest" description="Disordered" evidence="1">
    <location>
        <begin position="128"/>
        <end position="152"/>
    </location>
</feature>
<feature type="compositionally biased region" description="Basic and acidic residues" evidence="1">
    <location>
        <begin position="128"/>
        <end position="147"/>
    </location>
</feature>
<gene>
    <name evidence="2" type="ORF">NLJ89_g10320</name>
</gene>
<evidence type="ECO:0000313" key="3">
    <source>
        <dbReference type="Proteomes" id="UP001148786"/>
    </source>
</evidence>
<keyword evidence="3" id="KW-1185">Reference proteome</keyword>
<reference evidence="2" key="1">
    <citation type="submission" date="2022-07" db="EMBL/GenBank/DDBJ databases">
        <title>Genome Sequence of Agrocybe chaxingu.</title>
        <authorList>
            <person name="Buettner E."/>
        </authorList>
    </citation>
    <scope>NUCLEOTIDE SEQUENCE</scope>
    <source>
        <strain evidence="2">MP-N11</strain>
    </source>
</reference>
<feature type="compositionally biased region" description="Polar residues" evidence="1">
    <location>
        <begin position="171"/>
        <end position="180"/>
    </location>
</feature>
<evidence type="ECO:0000313" key="2">
    <source>
        <dbReference type="EMBL" id="KAJ3497656.1"/>
    </source>
</evidence>
<proteinExistence type="predicted"/>
<feature type="region of interest" description="Disordered" evidence="1">
    <location>
        <begin position="167"/>
        <end position="193"/>
    </location>
</feature>
<name>A0A9W8JQU0_9AGAR</name>
<dbReference type="OrthoDB" id="10420782at2759"/>
<dbReference type="EMBL" id="JANKHO010001848">
    <property type="protein sequence ID" value="KAJ3497656.1"/>
    <property type="molecule type" value="Genomic_DNA"/>
</dbReference>
<evidence type="ECO:0000256" key="1">
    <source>
        <dbReference type="SAM" id="MobiDB-lite"/>
    </source>
</evidence>
<accession>A0A9W8JQU0</accession>
<feature type="region of interest" description="Disordered" evidence="1">
    <location>
        <begin position="82"/>
        <end position="108"/>
    </location>
</feature>
<comment type="caution">
    <text evidence="2">The sequence shown here is derived from an EMBL/GenBank/DDBJ whole genome shotgun (WGS) entry which is preliminary data.</text>
</comment>